<gene>
    <name evidence="2" type="ORF">NDU88_000724</name>
</gene>
<name>A0AAV7KYM1_PLEWA</name>
<evidence type="ECO:0000313" key="2">
    <source>
        <dbReference type="EMBL" id="KAJ1080525.1"/>
    </source>
</evidence>
<protein>
    <submittedName>
        <fullName evidence="2">Uncharacterized protein</fullName>
    </submittedName>
</protein>
<dbReference type="EMBL" id="JANPWB010000016">
    <property type="protein sequence ID" value="KAJ1080525.1"/>
    <property type="molecule type" value="Genomic_DNA"/>
</dbReference>
<sequence>MAAGLQMEDSDQPWDHWRPMGSQILVAIERSSREVQAKIETTATDVNLLHMDLRKCDGQARCGLSVNTTCAGAAGTNPALKEVTANPQELPASKEEPGGLRAEKRTDEKAYGREETDGGVTSSSTGERNFEGRPKPGGECPNIIAVTSVAQEAHSETSSHASGEAWHTPVRPGTGLMETRVVGWGEGKNTSEKET</sequence>
<reference evidence="2" key="1">
    <citation type="journal article" date="2022" name="bioRxiv">
        <title>Sequencing and chromosome-scale assembly of the giantPleurodeles waltlgenome.</title>
        <authorList>
            <person name="Brown T."/>
            <person name="Elewa A."/>
            <person name="Iarovenko S."/>
            <person name="Subramanian E."/>
            <person name="Araus A.J."/>
            <person name="Petzold A."/>
            <person name="Susuki M."/>
            <person name="Suzuki K.-i.T."/>
            <person name="Hayashi T."/>
            <person name="Toyoda A."/>
            <person name="Oliveira C."/>
            <person name="Osipova E."/>
            <person name="Leigh N.D."/>
            <person name="Simon A."/>
            <person name="Yun M.H."/>
        </authorList>
    </citation>
    <scope>NUCLEOTIDE SEQUENCE</scope>
    <source>
        <strain evidence="2">20211129_DDA</strain>
        <tissue evidence="2">Liver</tissue>
    </source>
</reference>
<proteinExistence type="predicted"/>
<dbReference type="AlphaFoldDB" id="A0AAV7KYM1"/>
<evidence type="ECO:0000313" key="3">
    <source>
        <dbReference type="Proteomes" id="UP001066276"/>
    </source>
</evidence>
<dbReference type="Proteomes" id="UP001066276">
    <property type="component" value="Chromosome 12"/>
</dbReference>
<comment type="caution">
    <text evidence="2">The sequence shown here is derived from an EMBL/GenBank/DDBJ whole genome shotgun (WGS) entry which is preliminary data.</text>
</comment>
<organism evidence="2 3">
    <name type="scientific">Pleurodeles waltl</name>
    <name type="common">Iberian ribbed newt</name>
    <dbReference type="NCBI Taxonomy" id="8319"/>
    <lineage>
        <taxon>Eukaryota</taxon>
        <taxon>Metazoa</taxon>
        <taxon>Chordata</taxon>
        <taxon>Craniata</taxon>
        <taxon>Vertebrata</taxon>
        <taxon>Euteleostomi</taxon>
        <taxon>Amphibia</taxon>
        <taxon>Batrachia</taxon>
        <taxon>Caudata</taxon>
        <taxon>Salamandroidea</taxon>
        <taxon>Salamandridae</taxon>
        <taxon>Pleurodelinae</taxon>
        <taxon>Pleurodeles</taxon>
    </lineage>
</organism>
<accession>A0AAV7KYM1</accession>
<evidence type="ECO:0000256" key="1">
    <source>
        <dbReference type="SAM" id="MobiDB-lite"/>
    </source>
</evidence>
<keyword evidence="3" id="KW-1185">Reference proteome</keyword>
<feature type="compositionally biased region" description="Basic and acidic residues" evidence="1">
    <location>
        <begin position="92"/>
        <end position="116"/>
    </location>
</feature>
<feature type="region of interest" description="Disordered" evidence="1">
    <location>
        <begin position="81"/>
        <end position="195"/>
    </location>
</feature>